<evidence type="ECO:0000313" key="1">
    <source>
        <dbReference type="EMBL" id="EZG47693.1"/>
    </source>
</evidence>
<name>A0A023B221_GRENI</name>
<comment type="caution">
    <text evidence="1">The sequence shown here is derived from an EMBL/GenBank/DDBJ whole genome shotgun (WGS) entry which is preliminary data.</text>
</comment>
<protein>
    <submittedName>
        <fullName evidence="1">Uncharacterized protein</fullName>
    </submittedName>
</protein>
<dbReference type="GeneID" id="22914568"/>
<dbReference type="AlphaFoldDB" id="A0A023B221"/>
<keyword evidence="2" id="KW-1185">Reference proteome</keyword>
<reference evidence="1" key="1">
    <citation type="submission" date="2013-12" db="EMBL/GenBank/DDBJ databases">
        <authorList>
            <person name="Omoto C.K."/>
            <person name="Sibley D."/>
            <person name="Venepally P."/>
            <person name="Hadjithomas M."/>
            <person name="Karamycheva S."/>
            <person name="Brunk B."/>
            <person name="Roos D."/>
            <person name="Caler E."/>
            <person name="Lorenzi H."/>
        </authorList>
    </citation>
    <scope>NUCLEOTIDE SEQUENCE</scope>
</reference>
<evidence type="ECO:0000313" key="2">
    <source>
        <dbReference type="Proteomes" id="UP000019763"/>
    </source>
</evidence>
<dbReference type="Proteomes" id="UP000019763">
    <property type="component" value="Unassembled WGS sequence"/>
</dbReference>
<proteinExistence type="predicted"/>
<dbReference type="RefSeq" id="XP_011132146.1">
    <property type="nucleotide sequence ID" value="XM_011133844.1"/>
</dbReference>
<dbReference type="EMBL" id="AFNH02000974">
    <property type="protein sequence ID" value="EZG47693.1"/>
    <property type="molecule type" value="Genomic_DNA"/>
</dbReference>
<organism evidence="1 2">
    <name type="scientific">Gregarina niphandrodes</name>
    <name type="common">Septate eugregarine</name>
    <dbReference type="NCBI Taxonomy" id="110365"/>
    <lineage>
        <taxon>Eukaryota</taxon>
        <taxon>Sar</taxon>
        <taxon>Alveolata</taxon>
        <taxon>Apicomplexa</taxon>
        <taxon>Conoidasida</taxon>
        <taxon>Gregarinasina</taxon>
        <taxon>Eugregarinorida</taxon>
        <taxon>Gregarinidae</taxon>
        <taxon>Gregarina</taxon>
    </lineage>
</organism>
<accession>A0A023B221</accession>
<sequence>MPDEKHIWSRDMGCLEDYVFKTTNADGSMPIPWPGPTPWEFRRRMGMHFAYLRALYAPYVELESIHRDRIVWDIGAPIRENGNGPFLQDNCLDGEDPKTALAGHITWSIFFDTNPQRQGRFFHFDIDLLQVETMLAVEVQNRPQCARSRHDSLGLREVVRGHRYRYHERCPHVRPNLRGRRLHLLRPAFNYHLYDYHYTHYHYHHYHVHDYTHYHHYHVHDYTHYHHYHVRDYTHYRYNHLYDSPHYRYHQHYNQQCTYYHHHYLYDSPHYRDHQHYYNQQCTYYHHYYLCDFPHHHYHYHHHLTDDHYQLHDNTDYRNHYHYDSSQYHYHQHYDYHHRQLHDYTEHRYYLDYTGYHYHQHHDNTDFHHDCHFNHYYFDNIDLLECRHVDLHECLDIDLH</sequence>
<gene>
    <name evidence="1" type="ORF">GNI_130520</name>
</gene>
<dbReference type="VEuPathDB" id="CryptoDB:GNI_130520"/>